<feature type="region of interest" description="Disordered" evidence="1">
    <location>
        <begin position="1"/>
        <end position="23"/>
    </location>
</feature>
<sequence>MEKPKQGRKHLPSSQRKSGRATSCRGISFRKAGRWQRGLPVTIFLLLSQSPSQASRQSQLKEFAKSLLGRFLQSREGLQSVEGSRSDGGQLVVVQRQQTDVVDILSLSHVDLSGYCKFLGC</sequence>
<name>A0A8C7YQ23_9TELE</name>
<dbReference type="AlphaFoldDB" id="A0A8C7YQ23"/>
<keyword evidence="3" id="KW-1185">Reference proteome</keyword>
<reference evidence="2" key="2">
    <citation type="submission" date="2025-09" db="UniProtKB">
        <authorList>
            <consortium name="Ensembl"/>
        </authorList>
    </citation>
    <scope>IDENTIFICATION</scope>
</reference>
<dbReference type="Ensembl" id="ENSOSIT00000031261.1">
    <property type="protein sequence ID" value="ENSOSIP00000029663.1"/>
    <property type="gene ID" value="ENSOSIG00000015354.1"/>
</dbReference>
<evidence type="ECO:0000256" key="1">
    <source>
        <dbReference type="SAM" id="MobiDB-lite"/>
    </source>
</evidence>
<evidence type="ECO:0000313" key="2">
    <source>
        <dbReference type="Ensembl" id="ENSOSIP00000029663.1"/>
    </source>
</evidence>
<accession>A0A8C7YQ23</accession>
<organism evidence="2 3">
    <name type="scientific">Oryzias sinensis</name>
    <name type="common">Chinese medaka</name>
    <dbReference type="NCBI Taxonomy" id="183150"/>
    <lineage>
        <taxon>Eukaryota</taxon>
        <taxon>Metazoa</taxon>
        <taxon>Chordata</taxon>
        <taxon>Craniata</taxon>
        <taxon>Vertebrata</taxon>
        <taxon>Euteleostomi</taxon>
        <taxon>Actinopterygii</taxon>
        <taxon>Neopterygii</taxon>
        <taxon>Teleostei</taxon>
        <taxon>Neoteleostei</taxon>
        <taxon>Acanthomorphata</taxon>
        <taxon>Ovalentaria</taxon>
        <taxon>Atherinomorphae</taxon>
        <taxon>Beloniformes</taxon>
        <taxon>Adrianichthyidae</taxon>
        <taxon>Oryziinae</taxon>
        <taxon>Oryzias</taxon>
    </lineage>
</organism>
<dbReference type="Proteomes" id="UP000694383">
    <property type="component" value="Unplaced"/>
</dbReference>
<evidence type="ECO:0000313" key="3">
    <source>
        <dbReference type="Proteomes" id="UP000694383"/>
    </source>
</evidence>
<protein>
    <submittedName>
        <fullName evidence="2">Uncharacterized protein</fullName>
    </submittedName>
</protein>
<reference evidence="2" key="1">
    <citation type="submission" date="2025-08" db="UniProtKB">
        <authorList>
            <consortium name="Ensembl"/>
        </authorList>
    </citation>
    <scope>IDENTIFICATION</scope>
</reference>
<feature type="compositionally biased region" description="Basic residues" evidence="1">
    <location>
        <begin position="1"/>
        <end position="11"/>
    </location>
</feature>
<proteinExistence type="predicted"/>